<evidence type="ECO:0000313" key="2">
    <source>
        <dbReference type="Ensembl" id="ENSPANP00000053698.1"/>
    </source>
</evidence>
<evidence type="ECO:0000313" key="3">
    <source>
        <dbReference type="Proteomes" id="UP000028761"/>
    </source>
</evidence>
<accession>A0A8I5NGE1</accession>
<dbReference type="Gene3D" id="6.10.140.140">
    <property type="match status" value="1"/>
</dbReference>
<dbReference type="SUPFAM" id="SSF109640">
    <property type="entry name" value="KRAB domain (Kruppel-associated box)"/>
    <property type="match status" value="1"/>
</dbReference>
<dbReference type="AlphaFoldDB" id="A0A8I5NGE1"/>
<feature type="domain" description="KRAB" evidence="1">
    <location>
        <begin position="176"/>
        <end position="248"/>
    </location>
</feature>
<reference evidence="2" key="2">
    <citation type="submission" date="2025-08" db="UniProtKB">
        <authorList>
            <consortium name="Ensembl"/>
        </authorList>
    </citation>
    <scope>IDENTIFICATION</scope>
</reference>
<protein>
    <submittedName>
        <fullName evidence="2">Golgi associated kinase 1A</fullName>
    </submittedName>
</protein>
<evidence type="ECO:0000259" key="1">
    <source>
        <dbReference type="PROSITE" id="PS50805"/>
    </source>
</evidence>
<proteinExistence type="predicted"/>
<reference evidence="2 3" key="1">
    <citation type="submission" date="2012-03" db="EMBL/GenBank/DDBJ databases">
        <title>Whole Genome Assembly of Papio anubis.</title>
        <authorList>
            <person name="Liu Y.L."/>
            <person name="Abraham K.A."/>
            <person name="Akbar H.A."/>
            <person name="Ali S.A."/>
            <person name="Anosike U.A."/>
            <person name="Aqrawi P.A."/>
            <person name="Arias F.A."/>
            <person name="Attaway T.A."/>
            <person name="Awwad R.A."/>
            <person name="Babu C.B."/>
            <person name="Bandaranaike D.B."/>
            <person name="Battles P.B."/>
            <person name="Bell A.B."/>
            <person name="Beltran B.B."/>
            <person name="Berhane-Mersha D.B."/>
            <person name="Bess C.B."/>
            <person name="Bickham C.B."/>
            <person name="Bolden T.B."/>
            <person name="Carter K.C."/>
            <person name="Chau D.C."/>
            <person name="Chavez A.C."/>
            <person name="Clerc-Blankenburg K.C."/>
            <person name="Coyle M.C."/>
            <person name="Dao M.D."/>
            <person name="Davila M.L.D."/>
            <person name="Davy-Carroll L.D."/>
            <person name="Denson S.D."/>
            <person name="Dinh H.D."/>
            <person name="Fernandez S.F."/>
            <person name="Fernando P.F."/>
            <person name="Forbes L.F."/>
            <person name="Francis C.F."/>
            <person name="Francisco L.F."/>
            <person name="Fu Q.F."/>
            <person name="Garcia-Iii R.G."/>
            <person name="Garrett T.G."/>
            <person name="Gross S.G."/>
            <person name="Gubbala S.G."/>
            <person name="Hirani K.H."/>
            <person name="Hogues M.H."/>
            <person name="Hollins B.H."/>
            <person name="Jackson L.J."/>
            <person name="Javaid M.J."/>
            <person name="Jhangiani S.J."/>
            <person name="Johnson A.J."/>
            <person name="Johnson B.J."/>
            <person name="Jones J.J."/>
            <person name="Joshi V.J."/>
            <person name="Kalu J.K."/>
            <person name="Khan N.K."/>
            <person name="Korchina V.K."/>
            <person name="Kovar C.K."/>
            <person name="Lago L.L."/>
            <person name="Lara F.L."/>
            <person name="Le T.-K.L."/>
            <person name="Lee S.L."/>
            <person name="Legall-Iii F.L."/>
            <person name="Lemon S.L."/>
            <person name="Liu J.L."/>
            <person name="Liu Y.-S.L."/>
            <person name="Liyanage D.L."/>
            <person name="Lopez J.L."/>
            <person name="Lorensuhewa L.L."/>
            <person name="Mata R.M."/>
            <person name="Mathew T.M."/>
            <person name="Mercado C.M."/>
            <person name="Mercado I.M."/>
            <person name="Morales K.M."/>
            <person name="Morgan M.M."/>
            <person name="Munidasa M.M."/>
            <person name="Ngo D.N."/>
            <person name="Nguyen L.N."/>
            <person name="Nguyen T.N."/>
            <person name="Nguyen N.N."/>
            <person name="Obregon M.O."/>
            <person name="Okwuonu G.O."/>
            <person name="Ongeri F.O."/>
            <person name="Onwere C.O."/>
            <person name="Osifeso I.O."/>
            <person name="Parra A.P."/>
            <person name="Patil S.P."/>
            <person name="Perez A.P."/>
            <person name="Perez Y.P."/>
            <person name="Pham C.P."/>
            <person name="Pu L.-L.P."/>
            <person name="Puazo M.P."/>
            <person name="Quiroz J.Q."/>
            <person name="Rouhana J.R."/>
            <person name="Ruiz M.R."/>
            <person name="Ruiz S.-J.R."/>
            <person name="Saada N.S."/>
            <person name="Santibanez J.S."/>
            <person name="Scheel M.S."/>
            <person name="Schneider B.S."/>
            <person name="Simmons D.S."/>
            <person name="Sisson I.S."/>
            <person name="Tang L.-Y.T."/>
            <person name="Thornton R.T."/>
            <person name="Tisius J.T."/>
            <person name="Toledanes G.T."/>
            <person name="Trejos Z.T."/>
            <person name="Usmani K.U."/>
            <person name="Varghese R.V."/>
            <person name="Vattathil S.V."/>
            <person name="Vee V.V."/>
            <person name="Walker D.W."/>
            <person name="Weissenberger G.W."/>
            <person name="White C.W."/>
            <person name="Williams A.W."/>
            <person name="Woodworth J.W."/>
            <person name="Wright R.W."/>
            <person name="Zhu Y.Z."/>
            <person name="Han Y.H."/>
            <person name="Newsham I.N."/>
            <person name="Nazareth L.N."/>
            <person name="Worley K.W."/>
            <person name="Muzny D.M."/>
            <person name="Rogers J.R."/>
            <person name="Gibbs R.G."/>
        </authorList>
    </citation>
    <scope>NUCLEOTIDE SEQUENCE [LARGE SCALE GENOMIC DNA]</scope>
</reference>
<dbReference type="CDD" id="cd07765">
    <property type="entry name" value="KRAB_A-box"/>
    <property type="match status" value="1"/>
</dbReference>
<gene>
    <name evidence="2" type="primary">GASK1A</name>
</gene>
<name>A0A8I5NGE1_PAPAN</name>
<dbReference type="Ensembl" id="ENSPANT00000082829.1">
    <property type="protein sequence ID" value="ENSPANP00000053698.1"/>
    <property type="gene ID" value="ENSPANG00000011902.3"/>
</dbReference>
<dbReference type="PANTHER" id="PTHR23232">
    <property type="entry name" value="KRAB DOMAIN C2H2 ZINC FINGER"/>
    <property type="match status" value="1"/>
</dbReference>
<dbReference type="InterPro" id="IPR050169">
    <property type="entry name" value="Krueppel_C2H2_ZnF"/>
</dbReference>
<dbReference type="GO" id="GO:0006355">
    <property type="term" value="P:regulation of DNA-templated transcription"/>
    <property type="evidence" value="ECO:0007669"/>
    <property type="project" value="InterPro"/>
</dbReference>
<dbReference type="InterPro" id="IPR001909">
    <property type="entry name" value="KRAB"/>
</dbReference>
<dbReference type="InterPro" id="IPR036051">
    <property type="entry name" value="KRAB_dom_sf"/>
</dbReference>
<sequence length="290" mass="33181">MLNLTRSVKHITNHIFLHILGKTCSCSYCRTVIKALEASIQGWQDDAVSRARCLDSEPGSGGTRRAYLASVPFSSRELGGKHQDVGSSRSPREKSRECMGWPVSVMTHFRDRLRFCRVRFWFVRIGEGRPPSLLAEKLQRPPGVHAPETFTFTQERNKRGQMMTAMSLTTRSQESVAFEDVAVYFTTKEWAIMVPAERALYRDVMLENYEAVAFVAVPPTSKPALVSHLEQGKESCFIRPQVVLSRSDWRAGLIGYLELRRYTYLAKAVLRTIVSKIFQNRQCWEDRRKA</sequence>
<dbReference type="PANTHER" id="PTHR23232:SF139">
    <property type="entry name" value="KRAB DOMAIN-CONTAINING PROTEIN 1"/>
    <property type="match status" value="1"/>
</dbReference>
<dbReference type="Proteomes" id="UP000028761">
    <property type="component" value="Chromosome 2"/>
</dbReference>
<reference evidence="2" key="3">
    <citation type="submission" date="2025-09" db="UniProtKB">
        <authorList>
            <consortium name="Ensembl"/>
        </authorList>
    </citation>
    <scope>IDENTIFICATION</scope>
</reference>
<dbReference type="Pfam" id="PF01352">
    <property type="entry name" value="KRAB"/>
    <property type="match status" value="1"/>
</dbReference>
<dbReference type="PROSITE" id="PS50805">
    <property type="entry name" value="KRAB"/>
    <property type="match status" value="1"/>
</dbReference>
<dbReference type="SMART" id="SM00349">
    <property type="entry name" value="KRAB"/>
    <property type="match status" value="1"/>
</dbReference>
<organism evidence="2 3">
    <name type="scientific">Papio anubis</name>
    <name type="common">Olive baboon</name>
    <dbReference type="NCBI Taxonomy" id="9555"/>
    <lineage>
        <taxon>Eukaryota</taxon>
        <taxon>Metazoa</taxon>
        <taxon>Chordata</taxon>
        <taxon>Craniata</taxon>
        <taxon>Vertebrata</taxon>
        <taxon>Euteleostomi</taxon>
        <taxon>Mammalia</taxon>
        <taxon>Eutheria</taxon>
        <taxon>Euarchontoglires</taxon>
        <taxon>Primates</taxon>
        <taxon>Haplorrhini</taxon>
        <taxon>Catarrhini</taxon>
        <taxon>Cercopithecidae</taxon>
        <taxon>Cercopithecinae</taxon>
        <taxon>Papio</taxon>
    </lineage>
</organism>
<dbReference type="GeneTree" id="ENSGT00420000029769"/>
<keyword evidence="3" id="KW-1185">Reference proteome</keyword>